<gene>
    <name evidence="9" type="ORF">Vau01_072890</name>
</gene>
<dbReference type="InterPro" id="IPR006103">
    <property type="entry name" value="Glyco_hydro_2_cat"/>
</dbReference>
<feature type="domain" description="Glycoside hydrolase family 2 immunoglobulin-like beta-sandwich" evidence="5">
    <location>
        <begin position="217"/>
        <end position="322"/>
    </location>
</feature>
<dbReference type="Pfam" id="PF00703">
    <property type="entry name" value="Glyco_hydro_2"/>
    <property type="match status" value="1"/>
</dbReference>
<dbReference type="InterPro" id="IPR008979">
    <property type="entry name" value="Galactose-bd-like_sf"/>
</dbReference>
<protein>
    <submittedName>
        <fullName evidence="9">Beta-galactosidase</fullName>
    </submittedName>
</protein>
<name>A0A8J4E3A6_9ACTN</name>
<feature type="domain" description="Glycosyl hydrolases family 2 sugar binding" evidence="7">
    <location>
        <begin position="98"/>
        <end position="197"/>
    </location>
</feature>
<dbReference type="SUPFAM" id="SSF49303">
    <property type="entry name" value="beta-Galactosidase/glucuronidase domain"/>
    <property type="match status" value="1"/>
</dbReference>
<evidence type="ECO:0000313" key="10">
    <source>
        <dbReference type="Proteomes" id="UP000612585"/>
    </source>
</evidence>
<dbReference type="InterPro" id="IPR051913">
    <property type="entry name" value="GH2_Domain-Containing"/>
</dbReference>
<dbReference type="InterPro" id="IPR017853">
    <property type="entry name" value="GH"/>
</dbReference>
<dbReference type="PANTHER" id="PTHR42732:SF1">
    <property type="entry name" value="BETA-MANNOSIDASE"/>
    <property type="match status" value="1"/>
</dbReference>
<evidence type="ECO:0000259" key="8">
    <source>
        <dbReference type="Pfam" id="PF16355"/>
    </source>
</evidence>
<dbReference type="PRINTS" id="PR00132">
    <property type="entry name" value="GLHYDRLASE2"/>
</dbReference>
<keyword evidence="10" id="KW-1185">Reference proteome</keyword>
<dbReference type="Gene3D" id="3.20.20.80">
    <property type="entry name" value="Glycosidases"/>
    <property type="match status" value="1"/>
</dbReference>
<feature type="signal peptide" evidence="4">
    <location>
        <begin position="1"/>
        <end position="27"/>
    </location>
</feature>
<keyword evidence="4" id="KW-0732">Signal</keyword>
<proteinExistence type="inferred from homology"/>
<feature type="domain" description="DUF4982" evidence="8">
    <location>
        <begin position="643"/>
        <end position="697"/>
    </location>
</feature>
<dbReference type="Gene3D" id="2.60.40.10">
    <property type="entry name" value="Immunoglobulins"/>
    <property type="match status" value="2"/>
</dbReference>
<dbReference type="GO" id="GO:0005975">
    <property type="term" value="P:carbohydrate metabolic process"/>
    <property type="evidence" value="ECO:0007669"/>
    <property type="project" value="InterPro"/>
</dbReference>
<dbReference type="Pfam" id="PF16355">
    <property type="entry name" value="DUF4982"/>
    <property type="match status" value="1"/>
</dbReference>
<dbReference type="InterPro" id="IPR006102">
    <property type="entry name" value="Ig-like_GH2"/>
</dbReference>
<accession>A0A8J4E3A6</accession>
<dbReference type="Pfam" id="PF02837">
    <property type="entry name" value="Glyco_hydro_2_N"/>
    <property type="match status" value="1"/>
</dbReference>
<evidence type="ECO:0000259" key="7">
    <source>
        <dbReference type="Pfam" id="PF02837"/>
    </source>
</evidence>
<evidence type="ECO:0000313" key="9">
    <source>
        <dbReference type="EMBL" id="GIJ59773.1"/>
    </source>
</evidence>
<evidence type="ECO:0000256" key="2">
    <source>
        <dbReference type="ARBA" id="ARBA00022801"/>
    </source>
</evidence>
<keyword evidence="2" id="KW-0378">Hydrolase</keyword>
<dbReference type="SUPFAM" id="SSF49785">
    <property type="entry name" value="Galactose-binding domain-like"/>
    <property type="match status" value="1"/>
</dbReference>
<sequence>MPNRLRLHGALVMATCLVLLAAGLAAAAPSVLRASEAGVWLAAGPTRKWVGLDDGWRFHYGDVPGATGPEFDDSTWATVNVPHTWNGQDGQDGGNNYTRGAGVYRRHYAVPPGQAGRRQYLQFDGASLVTEVWINGTHVGRHEGGFARFRFDVTDALKPGADNVIAVRVDNSKNIDVAPLSGDFTVFGGLYRGVGLWVTDPLAIDPLDHAGPGVYLRTRSLTDASATVEVTTLVRNNGATPRKVAVRALIADAAGAPVAAATGDDVTVAAGGQARVVRSVEVPKPHRWNGKADPYLYKASAEVIDAASGRVTDVVTEPLGFRTVALDPANGLILNDKRHPLHGVNRHQDRPDKGWAVTAAEETTDFDLMDEMGVNALRTAHYQQSQTVYDLSDKRGYLVWTEIPLVDYITLGDAFAANVEQQIREMIRQNYNHPSVVFWGIGNEQQVDDGPVNALMDRLNTIVAEEDPTRWSAYAHAQVHINGGLDKHAAAAGYNRYYGWYYGSCEQLGPFLDNVRTTYPNRPVGLSEYGAGASVSQHDTGAVAPTAGGQWHPEEYQSSFHERYWTQISARPYLWGTFVWNMFDFAADMRAEGDSPGRNDKGLVTYDRKIRKDAFYFYKAVWTDTPFVHITSSRWTDRPAGRTTVKVYSTLPDVSLTINGVSAGQATTVNPGVFTWPVTLVAGENKVEVTGTRGGKNYTETVSWDAT</sequence>
<dbReference type="InterPro" id="IPR036156">
    <property type="entry name" value="Beta-gal/glucu_dom_sf"/>
</dbReference>
<evidence type="ECO:0000259" key="6">
    <source>
        <dbReference type="Pfam" id="PF02836"/>
    </source>
</evidence>
<evidence type="ECO:0000256" key="3">
    <source>
        <dbReference type="ARBA" id="ARBA00023295"/>
    </source>
</evidence>
<dbReference type="InterPro" id="IPR006104">
    <property type="entry name" value="Glyco_hydro_2_N"/>
</dbReference>
<dbReference type="AlphaFoldDB" id="A0A8J4E3A6"/>
<evidence type="ECO:0000259" key="5">
    <source>
        <dbReference type="Pfam" id="PF00703"/>
    </source>
</evidence>
<feature type="chain" id="PRO_5035324837" evidence="4">
    <location>
        <begin position="28"/>
        <end position="707"/>
    </location>
</feature>
<dbReference type="SUPFAM" id="SSF51445">
    <property type="entry name" value="(Trans)glycosidases"/>
    <property type="match status" value="1"/>
</dbReference>
<dbReference type="GO" id="GO:0004553">
    <property type="term" value="F:hydrolase activity, hydrolyzing O-glycosyl compounds"/>
    <property type="evidence" value="ECO:0007669"/>
    <property type="project" value="InterPro"/>
</dbReference>
<dbReference type="Pfam" id="PF02836">
    <property type="entry name" value="Glyco_hydro_2_C"/>
    <property type="match status" value="1"/>
</dbReference>
<dbReference type="EMBL" id="BOPG01000048">
    <property type="protein sequence ID" value="GIJ59773.1"/>
    <property type="molecule type" value="Genomic_DNA"/>
</dbReference>
<dbReference type="RefSeq" id="WP_204002841.1">
    <property type="nucleotide sequence ID" value="NZ_BOPG01000048.1"/>
</dbReference>
<dbReference type="InterPro" id="IPR032311">
    <property type="entry name" value="DUF4982"/>
</dbReference>
<comment type="similarity">
    <text evidence="1">Belongs to the glycosyl hydrolase 2 family.</text>
</comment>
<dbReference type="Gene3D" id="2.60.120.260">
    <property type="entry name" value="Galactose-binding domain-like"/>
    <property type="match status" value="1"/>
</dbReference>
<evidence type="ECO:0000256" key="1">
    <source>
        <dbReference type="ARBA" id="ARBA00007401"/>
    </source>
</evidence>
<organism evidence="9 10">
    <name type="scientific">Virgisporangium aurantiacum</name>
    <dbReference type="NCBI Taxonomy" id="175570"/>
    <lineage>
        <taxon>Bacteria</taxon>
        <taxon>Bacillati</taxon>
        <taxon>Actinomycetota</taxon>
        <taxon>Actinomycetes</taxon>
        <taxon>Micromonosporales</taxon>
        <taxon>Micromonosporaceae</taxon>
        <taxon>Virgisporangium</taxon>
    </lineage>
</organism>
<feature type="domain" description="Glycoside hydrolase family 2 catalytic" evidence="6">
    <location>
        <begin position="332"/>
        <end position="622"/>
    </location>
</feature>
<dbReference type="PANTHER" id="PTHR42732">
    <property type="entry name" value="BETA-GALACTOSIDASE"/>
    <property type="match status" value="1"/>
</dbReference>
<reference evidence="9" key="1">
    <citation type="submission" date="2021-01" db="EMBL/GenBank/DDBJ databases">
        <title>Whole genome shotgun sequence of Virgisporangium aurantiacum NBRC 16421.</title>
        <authorList>
            <person name="Komaki H."/>
            <person name="Tamura T."/>
        </authorList>
    </citation>
    <scope>NUCLEOTIDE SEQUENCE</scope>
    <source>
        <strain evidence="9">NBRC 16421</strain>
    </source>
</reference>
<keyword evidence="3" id="KW-0326">Glycosidase</keyword>
<dbReference type="InterPro" id="IPR013783">
    <property type="entry name" value="Ig-like_fold"/>
</dbReference>
<comment type="caution">
    <text evidence="9">The sequence shown here is derived from an EMBL/GenBank/DDBJ whole genome shotgun (WGS) entry which is preliminary data.</text>
</comment>
<evidence type="ECO:0000256" key="4">
    <source>
        <dbReference type="SAM" id="SignalP"/>
    </source>
</evidence>
<dbReference type="Proteomes" id="UP000612585">
    <property type="component" value="Unassembled WGS sequence"/>
</dbReference>
<dbReference type="InterPro" id="IPR006101">
    <property type="entry name" value="Glyco_hydro_2"/>
</dbReference>